<dbReference type="Pfam" id="PF23440">
    <property type="entry name" value="BROMI_C"/>
    <property type="match status" value="1"/>
</dbReference>
<name>A0AAV2Z675_9STRA</name>
<evidence type="ECO:0000259" key="2">
    <source>
        <dbReference type="Pfam" id="PF23440"/>
    </source>
</evidence>
<protein>
    <recommendedName>
        <fullName evidence="2">BROMI C-terminal Rab TBC-like domain-containing protein</fullName>
    </recommendedName>
</protein>
<feature type="region of interest" description="Disordered" evidence="1">
    <location>
        <begin position="127"/>
        <end position="155"/>
    </location>
</feature>
<evidence type="ECO:0000256" key="1">
    <source>
        <dbReference type="SAM" id="MobiDB-lite"/>
    </source>
</evidence>
<proteinExistence type="predicted"/>
<comment type="caution">
    <text evidence="3">The sequence shown here is derived from an EMBL/GenBank/DDBJ whole genome shotgun (WGS) entry which is preliminary data.</text>
</comment>
<keyword evidence="4" id="KW-1185">Reference proteome</keyword>
<reference evidence="3" key="1">
    <citation type="submission" date="2022-11" db="EMBL/GenBank/DDBJ databases">
        <authorList>
            <person name="Morgan W.R."/>
            <person name="Tartar A."/>
        </authorList>
    </citation>
    <scope>NUCLEOTIDE SEQUENCE</scope>
    <source>
        <strain evidence="3">ARSEF 373</strain>
    </source>
</reference>
<dbReference type="Proteomes" id="UP001146120">
    <property type="component" value="Unassembled WGS sequence"/>
</dbReference>
<evidence type="ECO:0000313" key="4">
    <source>
        <dbReference type="Proteomes" id="UP001146120"/>
    </source>
</evidence>
<dbReference type="EMBL" id="DAKRPA010000052">
    <property type="protein sequence ID" value="DBA01202.1"/>
    <property type="molecule type" value="Genomic_DNA"/>
</dbReference>
<organism evidence="3 4">
    <name type="scientific">Lagenidium giganteum</name>
    <dbReference type="NCBI Taxonomy" id="4803"/>
    <lineage>
        <taxon>Eukaryota</taxon>
        <taxon>Sar</taxon>
        <taxon>Stramenopiles</taxon>
        <taxon>Oomycota</taxon>
        <taxon>Peronosporomycetes</taxon>
        <taxon>Pythiales</taxon>
        <taxon>Pythiaceae</taxon>
    </lineage>
</organism>
<reference evidence="3" key="2">
    <citation type="journal article" date="2023" name="Microbiol Resour">
        <title>Decontamination and Annotation of the Draft Genome Sequence of the Oomycete Lagenidium giganteum ARSEF 373.</title>
        <authorList>
            <person name="Morgan W.R."/>
            <person name="Tartar A."/>
        </authorList>
    </citation>
    <scope>NUCLEOTIDE SEQUENCE</scope>
    <source>
        <strain evidence="3">ARSEF 373</strain>
    </source>
</reference>
<feature type="compositionally biased region" description="Basic and acidic residues" evidence="1">
    <location>
        <begin position="127"/>
        <end position="145"/>
    </location>
</feature>
<accession>A0AAV2Z675</accession>
<feature type="domain" description="BROMI C-terminal Rab TBC-like" evidence="2">
    <location>
        <begin position="905"/>
        <end position="1096"/>
    </location>
</feature>
<gene>
    <name evidence="3" type="ORF">N0F65_002337</name>
</gene>
<evidence type="ECO:0000313" key="3">
    <source>
        <dbReference type="EMBL" id="DBA01202.1"/>
    </source>
</evidence>
<dbReference type="AlphaFoldDB" id="A0AAV2Z675"/>
<dbReference type="InterPro" id="IPR055392">
    <property type="entry name" value="BROMI_C"/>
</dbReference>
<sequence>MGKRLHSNELSIDIDGAASHGRAMNHTPIHAINCDKSGHTLKGHHHCRVMDERAPPDGALEELLALHRQFIDEAIYPLAEDSDIEHVGREFEARLRLLARTEPRVWELKMTQYIYDFARSKLRESVCQDEEKADDPAEDTHETAMHKPSAAASVQQQEIVDTVRRAVQRELCRILAATDDDGDYNGSGDGGDQKAEHVLERLWAKVEPVVEALASDEHEIREATDAYSFDAIAFEDLQDELGSASSGPTLEDIPGILGTLETGDADAQALAISQIAQMAAMELVHCGYHFQSLFTAVVNQLVHAVHSSTRCTAACIIYNVLECVEDPQQFWDIYVAVIDCICTSLENGLSGVTVSVHALQDTENSPMDAINVFRVLVLLLRRVPHHWIHFSIENLARLLLATFQMLVVGESGHANIVPPWVLATLIDTESSWLRKWLLKVPNRAQLIVSIEESGFLRMLVAASKTPASAGPFGVYVTQQASHLLELVSEHAATRLVIQRLCGMTSGYKTSKVEREKFKCVHTLEMESLQEENDRIYHFKHRPQQTAYVSPETIDISELVSMKYEDLWTSGRVIPLLSSPQAARQLLSDQRLIQLHRDSLAELAANVDCTVAIHSSSDECPFRLRSAMGFLANLKCVMSSQFASTAVVETPYWLNYVQTILQDHWSGKCCRSSVSEDLCCVAMELLIAINSSVVAIFRSHTFMSSIVVAQTDVEDASSVHGISSCGYLEKQLIELVQQVGGSAEKGSPTILSDVTQSITLPSAPNHEERSVHKIKATIQSTVDGIRELMESGNSNGIDVVGLSQSTWELLSDLEHMIDYRADTVQSYAEFYSAVCGDVLYHIALASCSLWAEAQGGHSWALQSDNSSSIAFPSDAERQLCNQLYKSYCKRLRLKSTPTLLHCLVKHFGKCAIDCFPVTMLIILDQLGKTEREIINFLTACEASPVSFFLWPRLRSASLEPPQSDEIETIIASGIAEAAEYIICKEFPQAQCSILALVVRWQSQCYWNYLNWPEIIKYLLMTFLYGNEFQVYFVVAALRHIEPQIKEICASHVSSSGLPLNPVAFLKVMQLPISGFSFSINRSFFSRLRGDYHTQVATILEQVGTTVMANERTTSA</sequence>